<dbReference type="PANTHER" id="PTHR19211">
    <property type="entry name" value="ATP-BINDING TRANSPORT PROTEIN-RELATED"/>
    <property type="match status" value="1"/>
</dbReference>
<dbReference type="InterPro" id="IPR003593">
    <property type="entry name" value="AAA+_ATPase"/>
</dbReference>
<comment type="similarity">
    <text evidence="1">Belongs to the ABC transporter superfamily.</text>
</comment>
<name>A0ABW4YSU4_9HYPH</name>
<feature type="domain" description="ABC transporter" evidence="6">
    <location>
        <begin position="4"/>
        <end position="233"/>
    </location>
</feature>
<keyword evidence="3" id="KW-0547">Nucleotide-binding</keyword>
<feature type="region of interest" description="Disordered" evidence="5">
    <location>
        <begin position="249"/>
        <end position="268"/>
    </location>
</feature>
<dbReference type="Gene3D" id="3.40.50.300">
    <property type="entry name" value="P-loop containing nucleotide triphosphate hydrolases"/>
    <property type="match status" value="2"/>
</dbReference>
<keyword evidence="4 7" id="KW-0067">ATP-binding</keyword>
<sequence length="529" mass="55894">MASIRIAGLVLATSDGRTLLDGLDLNFGKERTGLVGRNGIGKSSLLRAIAGELAPLAGSIQREGSLALQKQSVRFPPGETIADLFGVAHQLAVLRRAAAGRADAEELVDVDWSLEERIGAALARLALQADAGTPLSQLSGGQATRAGLAAAIFREPDFLLLDEPTNNLDRAGRRAVIDLVAGWRSGLVVVSHDRELLKQVDAIVELTSLGATRYGGNWTAYRARKAVELAAARHELAHAERTVAEIGRKAQATAERQDRRAAAGARKGARGDLPKILVGGRKSSAENSRGDGIRLAERRRSEAQDAAAEARANIEILQPLSITLPSTGLAAGRRVLGCENVTAGHDRDDPVIRDLSFEMIGPERVALVGPNGSGKTTLLQLVAGTLRPFAGRVSTVPDHAMLDQHVGLLDPGATILDNFMRLNPASSHNACRAALAGFLFRAEAALQPVGGLSGGEILRAGLACVFGGTRPPSLLILDEPTNHLDLDSIEAIEAALRAYDGALLVVSHDERFLENIGMTRRLDLAHSPA</sequence>
<feature type="domain" description="ABC transporter" evidence="6">
    <location>
        <begin position="336"/>
        <end position="525"/>
    </location>
</feature>
<evidence type="ECO:0000313" key="7">
    <source>
        <dbReference type="EMBL" id="MFD2139425.1"/>
    </source>
</evidence>
<dbReference type="GO" id="GO:0005524">
    <property type="term" value="F:ATP binding"/>
    <property type="evidence" value="ECO:0007669"/>
    <property type="project" value="UniProtKB-KW"/>
</dbReference>
<dbReference type="InterPro" id="IPR017871">
    <property type="entry name" value="ABC_transporter-like_CS"/>
</dbReference>
<dbReference type="PROSITE" id="PS00211">
    <property type="entry name" value="ABC_TRANSPORTER_1"/>
    <property type="match status" value="1"/>
</dbReference>
<accession>A0ABW4YSU4</accession>
<dbReference type="SMART" id="SM00382">
    <property type="entry name" value="AAA"/>
    <property type="match status" value="2"/>
</dbReference>
<proteinExistence type="inferred from homology"/>
<dbReference type="InterPro" id="IPR003439">
    <property type="entry name" value="ABC_transporter-like_ATP-bd"/>
</dbReference>
<organism evidence="7 8">
    <name type="scientific">Ancylobacter oerskovii</name>
    <dbReference type="NCBI Taxonomy" id="459519"/>
    <lineage>
        <taxon>Bacteria</taxon>
        <taxon>Pseudomonadati</taxon>
        <taxon>Pseudomonadota</taxon>
        <taxon>Alphaproteobacteria</taxon>
        <taxon>Hyphomicrobiales</taxon>
        <taxon>Xanthobacteraceae</taxon>
        <taxon>Ancylobacter</taxon>
    </lineage>
</organism>
<keyword evidence="8" id="KW-1185">Reference proteome</keyword>
<dbReference type="CDD" id="cd03221">
    <property type="entry name" value="ABCF_EF-3"/>
    <property type="match status" value="2"/>
</dbReference>
<comment type="caution">
    <text evidence="7">The sequence shown here is derived from an EMBL/GenBank/DDBJ whole genome shotgun (WGS) entry which is preliminary data.</text>
</comment>
<evidence type="ECO:0000256" key="2">
    <source>
        <dbReference type="ARBA" id="ARBA00022737"/>
    </source>
</evidence>
<reference evidence="8" key="1">
    <citation type="journal article" date="2019" name="Int. J. Syst. Evol. Microbiol.">
        <title>The Global Catalogue of Microorganisms (GCM) 10K type strain sequencing project: providing services to taxonomists for standard genome sequencing and annotation.</title>
        <authorList>
            <consortium name="The Broad Institute Genomics Platform"/>
            <consortium name="The Broad Institute Genome Sequencing Center for Infectious Disease"/>
            <person name="Wu L."/>
            <person name="Ma J."/>
        </authorList>
    </citation>
    <scope>NUCLEOTIDE SEQUENCE [LARGE SCALE GENOMIC DNA]</scope>
    <source>
        <strain evidence="8">CCM 7435</strain>
    </source>
</reference>
<protein>
    <submittedName>
        <fullName evidence="7">ABC-F family ATP-binding cassette domain-containing protein</fullName>
    </submittedName>
</protein>
<gene>
    <name evidence="7" type="ORF">ACFSNC_03345</name>
</gene>
<dbReference type="PROSITE" id="PS50893">
    <property type="entry name" value="ABC_TRANSPORTER_2"/>
    <property type="match status" value="2"/>
</dbReference>
<evidence type="ECO:0000256" key="1">
    <source>
        <dbReference type="ARBA" id="ARBA00005417"/>
    </source>
</evidence>
<dbReference type="PANTHER" id="PTHR19211:SF6">
    <property type="entry name" value="BLL7188 PROTEIN"/>
    <property type="match status" value="1"/>
</dbReference>
<dbReference type="RefSeq" id="WP_213352198.1">
    <property type="nucleotide sequence ID" value="NZ_JAHBGB010000019.1"/>
</dbReference>
<evidence type="ECO:0000256" key="3">
    <source>
        <dbReference type="ARBA" id="ARBA00022741"/>
    </source>
</evidence>
<keyword evidence="2" id="KW-0677">Repeat</keyword>
<evidence type="ECO:0000256" key="4">
    <source>
        <dbReference type="ARBA" id="ARBA00022840"/>
    </source>
</evidence>
<dbReference type="SUPFAM" id="SSF52540">
    <property type="entry name" value="P-loop containing nucleoside triphosphate hydrolases"/>
    <property type="match status" value="2"/>
</dbReference>
<dbReference type="InterPro" id="IPR027417">
    <property type="entry name" value="P-loop_NTPase"/>
</dbReference>
<evidence type="ECO:0000313" key="8">
    <source>
        <dbReference type="Proteomes" id="UP001597299"/>
    </source>
</evidence>
<dbReference type="InterPro" id="IPR050611">
    <property type="entry name" value="ABCF"/>
</dbReference>
<dbReference type="Pfam" id="PF00005">
    <property type="entry name" value="ABC_tran"/>
    <property type="match status" value="2"/>
</dbReference>
<dbReference type="EMBL" id="JBHUHD010000001">
    <property type="protein sequence ID" value="MFD2139425.1"/>
    <property type="molecule type" value="Genomic_DNA"/>
</dbReference>
<dbReference type="Proteomes" id="UP001597299">
    <property type="component" value="Unassembled WGS sequence"/>
</dbReference>
<evidence type="ECO:0000256" key="5">
    <source>
        <dbReference type="SAM" id="MobiDB-lite"/>
    </source>
</evidence>
<evidence type="ECO:0000259" key="6">
    <source>
        <dbReference type="PROSITE" id="PS50893"/>
    </source>
</evidence>